<accession>A0A9Q9VUL5</accession>
<dbReference type="OrthoDB" id="9945740at2759"/>
<evidence type="ECO:0000256" key="1">
    <source>
        <dbReference type="ARBA" id="ARBA00009109"/>
    </source>
</evidence>
<dbReference type="Pfam" id="PF23160">
    <property type="entry name" value="Spectrin_1st_PEPL"/>
    <property type="match status" value="1"/>
</dbReference>
<keyword evidence="2" id="KW-0175">Coiled coil</keyword>
<dbReference type="GO" id="GO:0005198">
    <property type="term" value="F:structural molecule activity"/>
    <property type="evidence" value="ECO:0007669"/>
    <property type="project" value="TreeGrafter"/>
</dbReference>
<dbReference type="Proteomes" id="UP001155660">
    <property type="component" value="Chromosome A3"/>
</dbReference>
<evidence type="ECO:0000256" key="3">
    <source>
        <dbReference type="SAM" id="MobiDB-lite"/>
    </source>
</evidence>
<dbReference type="GeneID" id="122135608"/>
<dbReference type="GO" id="GO:0005882">
    <property type="term" value="C:intermediate filament"/>
    <property type="evidence" value="ECO:0007669"/>
    <property type="project" value="TreeGrafter"/>
</dbReference>
<sequence length="425" mass="48349">MLALSTRLQQNADQVEKNVLLADKLLLEDLENKRAGSPLKQQGPAAENLSQAEILLKDLFMDVSKAKKLQHPQASEIELDVSNLHERWSKYCGTYRDLYGQLHELYLPPGLDWSRLLADKQKLIQEDVYGPTLSDVEKQIAVHSILHKQMEAYRSALESSSDNSSALQQQYADLLEASEQRRQHLASLYEYMHSCSKELLYLTEQQHKILSRDWSDRMIDSAGVRMDYERFKNNGLLSLEREVSKLQEDASVLTEDKHPGSSAVKSFSADVSREWQRFLNLCQCQDTHLDNVEAYKKYQLDLETFTESLKRIKSTSELSVLNNMSNPEILLTLESEETAVVQTSHRRSQSKERPLHDSPEGSGCSLHEAFMKRRSPLKIPPKVAVFASGTKFASGTQRGSLQAFAKRAEPMDDPFEAMGARFRPS</sequence>
<protein>
    <submittedName>
        <fullName evidence="5">Envoplakin</fullName>
    </submittedName>
</protein>
<dbReference type="InterPro" id="IPR055419">
    <property type="entry name" value="Spectrin_PEPL/EVPL"/>
</dbReference>
<dbReference type="InterPro" id="IPR043197">
    <property type="entry name" value="Plakin"/>
</dbReference>
<dbReference type="SMART" id="SM00150">
    <property type="entry name" value="SPEC"/>
    <property type="match status" value="2"/>
</dbReference>
<dbReference type="RefSeq" id="XP_042571485.1">
    <property type="nucleotide sequence ID" value="XM_042715551.1"/>
</dbReference>
<evidence type="ECO:0000313" key="5">
    <source>
        <dbReference type="RefSeq" id="XP_042571485.1"/>
    </source>
</evidence>
<comment type="similarity">
    <text evidence="1">Belongs to the plakin or cytolinker family.</text>
</comment>
<dbReference type="GO" id="GO:0045104">
    <property type="term" value="P:intermediate filament cytoskeleton organization"/>
    <property type="evidence" value="ECO:0007669"/>
    <property type="project" value="InterPro"/>
</dbReference>
<feature type="region of interest" description="Disordered" evidence="3">
    <location>
        <begin position="344"/>
        <end position="363"/>
    </location>
</feature>
<proteinExistence type="inferred from homology"/>
<dbReference type="AlphaFoldDB" id="A0A9Q9VUL5"/>
<dbReference type="GO" id="GO:0042060">
    <property type="term" value="P:wound healing"/>
    <property type="evidence" value="ECO:0007669"/>
    <property type="project" value="TreeGrafter"/>
</dbReference>
<evidence type="ECO:0000256" key="2">
    <source>
        <dbReference type="ARBA" id="ARBA00023054"/>
    </source>
</evidence>
<dbReference type="KEGG" id="ccar:122135608"/>
<feature type="compositionally biased region" description="Basic and acidic residues" evidence="3">
    <location>
        <begin position="349"/>
        <end position="359"/>
    </location>
</feature>
<dbReference type="GO" id="GO:0045296">
    <property type="term" value="F:cadherin binding"/>
    <property type="evidence" value="ECO:0007669"/>
    <property type="project" value="TreeGrafter"/>
</dbReference>
<name>A0A9Q9VUL5_CYPCA</name>
<dbReference type="InterPro" id="IPR018159">
    <property type="entry name" value="Spectrin/alpha-actinin"/>
</dbReference>
<organism evidence="5">
    <name type="scientific">Cyprinus carpio</name>
    <name type="common">Common carp</name>
    <dbReference type="NCBI Taxonomy" id="7962"/>
    <lineage>
        <taxon>Eukaryota</taxon>
        <taxon>Metazoa</taxon>
        <taxon>Chordata</taxon>
        <taxon>Craniata</taxon>
        <taxon>Vertebrata</taxon>
        <taxon>Euteleostomi</taxon>
        <taxon>Actinopterygii</taxon>
        <taxon>Neopterygii</taxon>
        <taxon>Teleostei</taxon>
        <taxon>Ostariophysi</taxon>
        <taxon>Cypriniformes</taxon>
        <taxon>Cyprinidae</taxon>
        <taxon>Cyprininae</taxon>
        <taxon>Cyprinus</taxon>
    </lineage>
</organism>
<dbReference type="GO" id="GO:0016020">
    <property type="term" value="C:membrane"/>
    <property type="evidence" value="ECO:0007669"/>
    <property type="project" value="TreeGrafter"/>
</dbReference>
<evidence type="ECO:0000259" key="4">
    <source>
        <dbReference type="Pfam" id="PF23160"/>
    </source>
</evidence>
<feature type="domain" description="Periplakin/Envoplakin N-terminal" evidence="4">
    <location>
        <begin position="8"/>
        <end position="99"/>
    </location>
</feature>
<dbReference type="PANTHER" id="PTHR23169">
    <property type="entry name" value="ENVOPLAKIN"/>
    <property type="match status" value="1"/>
</dbReference>
<dbReference type="PANTHER" id="PTHR23169:SF7">
    <property type="entry name" value="ENVOPLAKIN"/>
    <property type="match status" value="1"/>
</dbReference>
<dbReference type="GO" id="GO:0005737">
    <property type="term" value="C:cytoplasm"/>
    <property type="evidence" value="ECO:0007669"/>
    <property type="project" value="TreeGrafter"/>
</dbReference>
<gene>
    <name evidence="5" type="primary">LOC122135608</name>
</gene>
<reference evidence="5" key="1">
    <citation type="submission" date="2025-08" db="UniProtKB">
        <authorList>
            <consortium name="RefSeq"/>
        </authorList>
    </citation>
    <scope>IDENTIFICATION</scope>
    <source>
        <tissue evidence="5">Muscle</tissue>
    </source>
</reference>